<evidence type="ECO:0000313" key="3">
    <source>
        <dbReference type="Proteomes" id="UP000478008"/>
    </source>
</evidence>
<organism evidence="2 3">
    <name type="scientific">Dekkera bruxellensis</name>
    <name type="common">Brettanomyces custersii</name>
    <dbReference type="NCBI Taxonomy" id="5007"/>
    <lineage>
        <taxon>Eukaryota</taxon>
        <taxon>Fungi</taxon>
        <taxon>Dikarya</taxon>
        <taxon>Ascomycota</taxon>
        <taxon>Saccharomycotina</taxon>
        <taxon>Pichiomycetes</taxon>
        <taxon>Pichiales</taxon>
        <taxon>Pichiaceae</taxon>
        <taxon>Brettanomyces</taxon>
    </lineage>
</organism>
<dbReference type="EMBL" id="CABFWN010000004">
    <property type="protein sequence ID" value="VUG19189.1"/>
    <property type="molecule type" value="Genomic_DNA"/>
</dbReference>
<accession>A0A3F2Y6R4</accession>
<reference evidence="2 3" key="1">
    <citation type="submission" date="2019-07" db="EMBL/GenBank/DDBJ databases">
        <authorList>
            <person name="Friedrich A."/>
            <person name="Schacherer J."/>
        </authorList>
    </citation>
    <scope>NUCLEOTIDE SEQUENCE [LARGE SCALE GENOMIC DNA]</scope>
</reference>
<evidence type="ECO:0000313" key="1">
    <source>
        <dbReference type="EMBL" id="KAF6014883.1"/>
    </source>
</evidence>
<sequence>MSLRFEDTTREISRNLELNNDKGFIQSNIELTCNIVEFANKIIVSILQNGEMDLSFDVPLPKLKEGKIPFNDDETDTYDVVLDNQVSSTQLLGGVYNMKNQVAVSQIGKLLAQYQNKNVILNMSGRLFSGTEFNPNDFTKLKFIIKLVKDTYTNDGKSTE</sequence>
<dbReference type="InterPro" id="IPR018854">
    <property type="entry name" value="Psome_chaperone_3/4"/>
</dbReference>
<dbReference type="STRING" id="5007.A0A3F2Y6R4"/>
<evidence type="ECO:0000313" key="4">
    <source>
        <dbReference type="Proteomes" id="UP000568158"/>
    </source>
</evidence>
<evidence type="ECO:0000313" key="2">
    <source>
        <dbReference type="EMBL" id="VUG19189.1"/>
    </source>
</evidence>
<proteinExistence type="predicted"/>
<dbReference type="Proteomes" id="UP000478008">
    <property type="component" value="Unassembled WGS sequence"/>
</dbReference>
<dbReference type="AlphaFoldDB" id="A0A3F2Y6R4"/>
<keyword evidence="3" id="KW-1185">Reference proteome</keyword>
<reference evidence="1 4" key="2">
    <citation type="journal article" date="2020" name="Appl. Microbiol. Biotechnol.">
        <title>Targeted gene deletion in Brettanomyces bruxellensis with an expression-free CRISPR-Cas9 system.</title>
        <authorList>
            <person name="Varela C."/>
            <person name="Bartel C."/>
            <person name="Onetto C."/>
            <person name="Borneman A."/>
        </authorList>
    </citation>
    <scope>NUCLEOTIDE SEQUENCE [LARGE SCALE GENOMIC DNA]</scope>
    <source>
        <strain evidence="1 4">AWRI1613</strain>
    </source>
</reference>
<gene>
    <name evidence="2" type="ORF">DEBR0S4_12662G</name>
    <name evidence="1" type="ORF">HII12_001301</name>
</gene>
<dbReference type="InterPro" id="IPR053720">
    <property type="entry name" value="Psm_Assembly_Chaperone"/>
</dbReference>
<dbReference type="Proteomes" id="UP000568158">
    <property type="component" value="Unassembled WGS sequence"/>
</dbReference>
<dbReference type="OMA" id="LTCNIVE"/>
<name>A0A3F2Y6R4_DEKBR</name>
<dbReference type="EMBL" id="JABCYN010000012">
    <property type="protein sequence ID" value="KAF6014883.1"/>
    <property type="molecule type" value="Genomic_DNA"/>
</dbReference>
<dbReference type="Pfam" id="PF10448">
    <property type="entry name" value="POC3_POC4"/>
    <property type="match status" value="1"/>
</dbReference>
<dbReference type="Gene3D" id="3.30.230.90">
    <property type="match status" value="1"/>
</dbReference>
<protein>
    <submittedName>
        <fullName evidence="2">DEBR0S4_12662g1_1</fullName>
    </submittedName>
</protein>